<organism evidence="3 5">
    <name type="scientific">Orbilia oligospora</name>
    <name type="common">Nematode-trapping fungus</name>
    <name type="synonym">Arthrobotrys oligospora</name>
    <dbReference type="NCBI Taxonomy" id="2813651"/>
    <lineage>
        <taxon>Eukaryota</taxon>
        <taxon>Fungi</taxon>
        <taxon>Dikarya</taxon>
        <taxon>Ascomycota</taxon>
        <taxon>Pezizomycotina</taxon>
        <taxon>Orbiliomycetes</taxon>
        <taxon>Orbiliales</taxon>
        <taxon>Orbiliaceae</taxon>
        <taxon>Orbilia</taxon>
    </lineage>
</organism>
<sequence>MHPKTSSALRKVDAISKLLIHTQRLLDGPYRSKLSVSTDLESSLSSCKDQLDYLLRKLEVDFTQQPNGKGRRRDKLLRPFKISSHDLKWPFTKTEAEDIIRRLITAQELINRALQVDQINVVLSVEQKANLEKLPVANGAIFNSFEDEGEPECLPGTRTDLLRDLNTWIADPKETRIFWLCGMAGTGKSTISKALARKLS</sequence>
<dbReference type="Gene3D" id="3.40.50.300">
    <property type="entry name" value="P-loop containing nucleotide triphosphate hydrolases"/>
    <property type="match status" value="1"/>
</dbReference>
<dbReference type="AlphaFoldDB" id="A0A7C8NT26"/>
<dbReference type="Pfam" id="PF24883">
    <property type="entry name" value="NPHP3_N"/>
    <property type="match status" value="1"/>
</dbReference>
<dbReference type="EMBL" id="WIQW01000013">
    <property type="protein sequence ID" value="KAF3106021.1"/>
    <property type="molecule type" value="Genomic_DNA"/>
</dbReference>
<protein>
    <recommendedName>
        <fullName evidence="2">Nephrocystin 3-like N-terminal domain-containing protein</fullName>
    </recommendedName>
</protein>
<dbReference type="InterPro" id="IPR027417">
    <property type="entry name" value="P-loop_NTPase"/>
</dbReference>
<dbReference type="Proteomes" id="UP000475325">
    <property type="component" value="Unassembled WGS sequence"/>
</dbReference>
<accession>A0A7C8NT26</accession>
<dbReference type="InterPro" id="IPR056884">
    <property type="entry name" value="NPHP3-like_N"/>
</dbReference>
<evidence type="ECO:0000313" key="4">
    <source>
        <dbReference type="EMBL" id="KAF3141677.1"/>
    </source>
</evidence>
<comment type="caution">
    <text evidence="3">The sequence shown here is derived from an EMBL/GenBank/DDBJ whole genome shotgun (WGS) entry which is preliminary data.</text>
</comment>
<dbReference type="SUPFAM" id="SSF52540">
    <property type="entry name" value="P-loop containing nucleoside triphosphate hydrolases"/>
    <property type="match status" value="1"/>
</dbReference>
<evidence type="ECO:0000256" key="1">
    <source>
        <dbReference type="ARBA" id="ARBA00022737"/>
    </source>
</evidence>
<evidence type="ECO:0000259" key="2">
    <source>
        <dbReference type="Pfam" id="PF24883"/>
    </source>
</evidence>
<evidence type="ECO:0000313" key="6">
    <source>
        <dbReference type="Proteomes" id="UP000480548"/>
    </source>
</evidence>
<evidence type="ECO:0000313" key="5">
    <source>
        <dbReference type="Proteomes" id="UP000475325"/>
    </source>
</evidence>
<reference evidence="5 6" key="1">
    <citation type="submission" date="2019-06" db="EMBL/GenBank/DDBJ databases">
        <authorList>
            <person name="Palmer J.M."/>
        </authorList>
    </citation>
    <scope>NUCLEOTIDE SEQUENCE [LARGE SCALE GENOMIC DNA]</scope>
    <source>
        <strain evidence="3 5">TWF102</strain>
        <strain evidence="4 6">TWF703</strain>
    </source>
</reference>
<name>A0A7C8NT26_ORBOL</name>
<proteinExistence type="predicted"/>
<gene>
    <name evidence="3" type="ORF">TWF102_001918</name>
    <name evidence="4" type="ORF">TWF703_001698</name>
</gene>
<dbReference type="EMBL" id="WIQZ01000013">
    <property type="protein sequence ID" value="KAF3141677.1"/>
    <property type="molecule type" value="Genomic_DNA"/>
</dbReference>
<evidence type="ECO:0000313" key="3">
    <source>
        <dbReference type="EMBL" id="KAF3106021.1"/>
    </source>
</evidence>
<keyword evidence="1" id="KW-0677">Repeat</keyword>
<feature type="domain" description="Nephrocystin 3-like N-terminal" evidence="2">
    <location>
        <begin position="159"/>
        <end position="199"/>
    </location>
</feature>
<dbReference type="Proteomes" id="UP000480548">
    <property type="component" value="Unassembled WGS sequence"/>
</dbReference>